<reference evidence="3" key="3">
    <citation type="journal article" date="2016" name="Gigascience">
        <title>De novo construction of an expanded transcriptome assembly for the western tarnished plant bug, Lygus hesperus.</title>
        <authorList>
            <person name="Tassone E.E."/>
            <person name="Geib S.M."/>
            <person name="Hall B."/>
            <person name="Fabrick J.A."/>
            <person name="Brent C.S."/>
            <person name="Hull J.J."/>
        </authorList>
    </citation>
    <scope>NUCLEOTIDE SEQUENCE</scope>
</reference>
<dbReference type="EMBL" id="GBHO01034908">
    <property type="protein sequence ID" value="JAG08696.1"/>
    <property type="molecule type" value="Transcribed_RNA"/>
</dbReference>
<organism evidence="2">
    <name type="scientific">Lygus hesperus</name>
    <name type="common">Western plant bug</name>
    <dbReference type="NCBI Taxonomy" id="30085"/>
    <lineage>
        <taxon>Eukaryota</taxon>
        <taxon>Metazoa</taxon>
        <taxon>Ecdysozoa</taxon>
        <taxon>Arthropoda</taxon>
        <taxon>Hexapoda</taxon>
        <taxon>Insecta</taxon>
        <taxon>Pterygota</taxon>
        <taxon>Neoptera</taxon>
        <taxon>Paraneoptera</taxon>
        <taxon>Hemiptera</taxon>
        <taxon>Heteroptera</taxon>
        <taxon>Panheteroptera</taxon>
        <taxon>Cimicomorpha</taxon>
        <taxon>Miridae</taxon>
        <taxon>Mirini</taxon>
        <taxon>Lygus</taxon>
    </lineage>
</organism>
<feature type="compositionally biased region" description="Pro residues" evidence="1">
    <location>
        <begin position="54"/>
        <end position="66"/>
    </location>
</feature>
<sequence length="164" mass="17189">MNDIKGGKAALVHISTPELLGTAVESYATASPVGKAQIQGSSIQTIVVTSGPAAPMPSSKPYPPPTQFANKIPNSASAFSEPRCATASPERRTHYGRLMTSIVRRSCGWKIGSIALYPRCLPDPCRRSSADNAFCGVKTPVSVDDTASPSGIPLYLVAGKIDTQ</sequence>
<evidence type="ECO:0000313" key="3">
    <source>
        <dbReference type="EMBL" id="JAQ08800.1"/>
    </source>
</evidence>
<dbReference type="AlphaFoldDB" id="A0A0A9WMP8"/>
<proteinExistence type="predicted"/>
<evidence type="ECO:0000256" key="1">
    <source>
        <dbReference type="SAM" id="MobiDB-lite"/>
    </source>
</evidence>
<accession>A0A0A9WMP8</accession>
<reference evidence="2" key="1">
    <citation type="journal article" date="2014" name="PLoS ONE">
        <title>Transcriptome-Based Identification of ABC Transporters in the Western Tarnished Plant Bug Lygus hesperus.</title>
        <authorList>
            <person name="Hull J.J."/>
            <person name="Chaney K."/>
            <person name="Geib S.M."/>
            <person name="Fabrick J.A."/>
            <person name="Brent C.S."/>
            <person name="Walsh D."/>
            <person name="Lavine L.C."/>
        </authorList>
    </citation>
    <scope>NUCLEOTIDE SEQUENCE</scope>
</reference>
<feature type="region of interest" description="Disordered" evidence="1">
    <location>
        <begin position="52"/>
        <end position="73"/>
    </location>
</feature>
<gene>
    <name evidence="2" type="ORF">CM83_7882</name>
    <name evidence="3" type="ORF">g.98017</name>
</gene>
<protein>
    <submittedName>
        <fullName evidence="2">Uncharacterized protein</fullName>
    </submittedName>
</protein>
<evidence type="ECO:0000313" key="2">
    <source>
        <dbReference type="EMBL" id="JAG08696.1"/>
    </source>
</evidence>
<dbReference type="EMBL" id="GDHC01009829">
    <property type="protein sequence ID" value="JAQ08800.1"/>
    <property type="molecule type" value="Transcribed_RNA"/>
</dbReference>
<name>A0A0A9WMP8_LYGHE</name>
<reference evidence="2" key="2">
    <citation type="submission" date="2014-07" db="EMBL/GenBank/DDBJ databases">
        <authorList>
            <person name="Hull J."/>
        </authorList>
    </citation>
    <scope>NUCLEOTIDE SEQUENCE</scope>
</reference>